<accession>A0A6J4I5G5</accession>
<organism evidence="5">
    <name type="scientific">uncultured Coleofasciculus sp</name>
    <dbReference type="NCBI Taxonomy" id="1267456"/>
    <lineage>
        <taxon>Bacteria</taxon>
        <taxon>Bacillati</taxon>
        <taxon>Cyanobacteriota</taxon>
        <taxon>Cyanophyceae</taxon>
        <taxon>Coleofasciculales</taxon>
        <taxon>Coleofasciculaceae</taxon>
        <taxon>Coleofasciculus</taxon>
        <taxon>environmental samples</taxon>
    </lineage>
</organism>
<evidence type="ECO:0000313" key="5">
    <source>
        <dbReference type="EMBL" id="CAA9242053.1"/>
    </source>
</evidence>
<feature type="domain" description="Response regulatory" evidence="4">
    <location>
        <begin position="286"/>
        <end position="402"/>
    </location>
</feature>
<dbReference type="InterPro" id="IPR025497">
    <property type="entry name" value="PatA-like_N"/>
</dbReference>
<feature type="modified residue" description="4-aspartylphosphate" evidence="2">
    <location>
        <position position="335"/>
    </location>
</feature>
<dbReference type="SMART" id="SM00448">
    <property type="entry name" value="REC"/>
    <property type="match status" value="1"/>
</dbReference>
<dbReference type="Pfam" id="PF00072">
    <property type="entry name" value="Response_reg"/>
    <property type="match status" value="1"/>
</dbReference>
<dbReference type="PROSITE" id="PS50110">
    <property type="entry name" value="RESPONSE_REGULATORY"/>
    <property type="match status" value="1"/>
</dbReference>
<dbReference type="PANTHER" id="PTHR44591">
    <property type="entry name" value="STRESS RESPONSE REGULATOR PROTEIN 1"/>
    <property type="match status" value="1"/>
</dbReference>
<protein>
    <submittedName>
        <fullName evidence="5">Response regulator receiver protein</fullName>
    </submittedName>
</protein>
<dbReference type="GO" id="GO:0000160">
    <property type="term" value="P:phosphorelay signal transduction system"/>
    <property type="evidence" value="ECO:0007669"/>
    <property type="project" value="InterPro"/>
</dbReference>
<name>A0A6J4I5G5_9CYAN</name>
<gene>
    <name evidence="5" type="ORF">AVDCRST_MAG92-1585</name>
</gene>
<evidence type="ECO:0000256" key="2">
    <source>
        <dbReference type="PROSITE-ProRule" id="PRU00169"/>
    </source>
</evidence>
<dbReference type="InterPro" id="IPR011006">
    <property type="entry name" value="CheY-like_superfamily"/>
</dbReference>
<dbReference type="Gene3D" id="3.40.50.2300">
    <property type="match status" value="1"/>
</dbReference>
<feature type="region of interest" description="Disordered" evidence="3">
    <location>
        <begin position="409"/>
        <end position="434"/>
    </location>
</feature>
<dbReference type="PIRSF" id="PIRSF005897">
    <property type="entry name" value="RR_PatA"/>
    <property type="match status" value="1"/>
</dbReference>
<dbReference type="PANTHER" id="PTHR44591:SF3">
    <property type="entry name" value="RESPONSE REGULATORY DOMAIN-CONTAINING PROTEIN"/>
    <property type="match status" value="1"/>
</dbReference>
<dbReference type="InterPro" id="IPR024186">
    <property type="entry name" value="Sig_transdc_resp-reg_PatA"/>
</dbReference>
<evidence type="ECO:0000256" key="1">
    <source>
        <dbReference type="ARBA" id="ARBA00022553"/>
    </source>
</evidence>
<dbReference type="AlphaFoldDB" id="A0A6J4I5G5"/>
<evidence type="ECO:0000256" key="3">
    <source>
        <dbReference type="SAM" id="MobiDB-lite"/>
    </source>
</evidence>
<evidence type="ECO:0000259" key="4">
    <source>
        <dbReference type="PROSITE" id="PS50110"/>
    </source>
</evidence>
<reference evidence="5" key="1">
    <citation type="submission" date="2020-02" db="EMBL/GenBank/DDBJ databases">
        <authorList>
            <person name="Meier V. D."/>
        </authorList>
    </citation>
    <scope>NUCLEOTIDE SEQUENCE</scope>
    <source>
        <strain evidence="5">AVDCRST_MAG92</strain>
    </source>
</reference>
<dbReference type="InterPro" id="IPR050595">
    <property type="entry name" value="Bact_response_regulator"/>
</dbReference>
<keyword evidence="1 2" id="KW-0597">Phosphoprotein</keyword>
<proteinExistence type="predicted"/>
<dbReference type="InterPro" id="IPR001789">
    <property type="entry name" value="Sig_transdc_resp-reg_receiver"/>
</dbReference>
<sequence length="434" mass="48683">MQGTLNEIDIRSILQLIELGQRTGELLVEAYSPHANSAGGDASSKGMVFGRPYQESTRAKRSAGPFWFVFFLNGQIAYAADSGGSLSRLRDYLRRYKANTALDNLELPSISSINAPEYGYLWALLENHVLTPAQGRSIIQSMVRETLFDLLSLHNGYFVFEVSPALAPQLTTLEIAPLVTRIMKQVQEWKQFHPHIQTPNQCPTITNELQLRAALPEKAFRTLNQWADGKTSLRQLSRYLNRDILTVARAIYPYVQKGWIQLLATTQEAPLIRREWEFKPVTPVPSIVCIDDDLAIGKTVEYTLQAKGYKVTAIQNPVEALTQVFQLKPDLILCDLAMPELDGYEICGMLRKSTTFRQTPIIMLTGKDGFIDRVRARMVGSTDYLTKPFGASELLMLLEKYVGPGDLERCHNDNSSTNTSDELKETDITKSASA</sequence>
<dbReference type="SUPFAM" id="SSF52172">
    <property type="entry name" value="CheY-like"/>
    <property type="match status" value="1"/>
</dbReference>
<dbReference type="Pfam" id="PF14332">
    <property type="entry name" value="DUF4388"/>
    <property type="match status" value="1"/>
</dbReference>
<dbReference type="EMBL" id="CADCTM010000231">
    <property type="protein sequence ID" value="CAA9242053.1"/>
    <property type="molecule type" value="Genomic_DNA"/>
</dbReference>